<dbReference type="OrthoDB" id="5377226at2759"/>
<dbReference type="RefSeq" id="XP_025546032.1">
    <property type="nucleotide sequence ID" value="XM_025691039.1"/>
</dbReference>
<gene>
    <name evidence="2" type="ORF">BO97DRAFT_278083</name>
</gene>
<proteinExistence type="predicted"/>
<evidence type="ECO:0000313" key="2">
    <source>
        <dbReference type="EMBL" id="RAL06878.1"/>
    </source>
</evidence>
<keyword evidence="3" id="KW-1185">Reference proteome</keyword>
<dbReference type="EMBL" id="KZ824349">
    <property type="protein sequence ID" value="RAL06878.1"/>
    <property type="molecule type" value="Genomic_DNA"/>
</dbReference>
<dbReference type="GeneID" id="37195328"/>
<dbReference type="VEuPathDB" id="FungiDB:BO97DRAFT_278083"/>
<reference evidence="2 3" key="1">
    <citation type="submission" date="2018-02" db="EMBL/GenBank/DDBJ databases">
        <title>The genomes of Aspergillus section Nigri reveals drivers in fungal speciation.</title>
        <authorList>
            <consortium name="DOE Joint Genome Institute"/>
            <person name="Vesth T.C."/>
            <person name="Nybo J."/>
            <person name="Theobald S."/>
            <person name="Brandl J."/>
            <person name="Frisvad J.C."/>
            <person name="Nielsen K.F."/>
            <person name="Lyhne E.K."/>
            <person name="Kogle M.E."/>
            <person name="Kuo A."/>
            <person name="Riley R."/>
            <person name="Clum A."/>
            <person name="Nolan M."/>
            <person name="Lipzen A."/>
            <person name="Salamov A."/>
            <person name="Henrissat B."/>
            <person name="Wiebenga A."/>
            <person name="De vries R.P."/>
            <person name="Grigoriev I.V."/>
            <person name="Mortensen U.H."/>
            <person name="Andersen M.R."/>
            <person name="Baker S.E."/>
        </authorList>
    </citation>
    <scope>NUCLEOTIDE SEQUENCE [LARGE SCALE GENOMIC DNA]</scope>
    <source>
        <strain evidence="2 3">CBS 101889</strain>
    </source>
</reference>
<accession>A0A395HJ03</accession>
<sequence length="218" mass="24167">MPHIPIEPGNFPATRPIFMKRRCDNGLAGSEVPIHTSKRIQPPPVLRPSSQTNAIDYSDVTGNPHERDIRQRSFSKRPRLHKQLAPTNSLTFATSSFYSSPSPRTLSPNDCQPSTFCLLPCHVCHRRPTTRETLDAYSDCEICGQRSCYICLRSCDAVDCSGLTRIAKKPSGYMYEDTAAKGKHAISRRVCSSCAVEDLDEMGVVVSRCLDCVAKTTT</sequence>
<protein>
    <submittedName>
        <fullName evidence="2">Uncharacterized protein</fullName>
    </submittedName>
</protein>
<evidence type="ECO:0000256" key="1">
    <source>
        <dbReference type="SAM" id="MobiDB-lite"/>
    </source>
</evidence>
<dbReference type="AlphaFoldDB" id="A0A395HJ03"/>
<organism evidence="2 3">
    <name type="scientific">Aspergillus homomorphus (strain CBS 101889)</name>
    <dbReference type="NCBI Taxonomy" id="1450537"/>
    <lineage>
        <taxon>Eukaryota</taxon>
        <taxon>Fungi</taxon>
        <taxon>Dikarya</taxon>
        <taxon>Ascomycota</taxon>
        <taxon>Pezizomycotina</taxon>
        <taxon>Eurotiomycetes</taxon>
        <taxon>Eurotiomycetidae</taxon>
        <taxon>Eurotiales</taxon>
        <taxon>Aspergillaceae</taxon>
        <taxon>Aspergillus</taxon>
        <taxon>Aspergillus subgen. Circumdati</taxon>
    </lineage>
</organism>
<evidence type="ECO:0000313" key="3">
    <source>
        <dbReference type="Proteomes" id="UP000248961"/>
    </source>
</evidence>
<dbReference type="Proteomes" id="UP000248961">
    <property type="component" value="Unassembled WGS sequence"/>
</dbReference>
<feature type="region of interest" description="Disordered" evidence="1">
    <location>
        <begin position="37"/>
        <end position="80"/>
    </location>
</feature>
<name>A0A395HJ03_ASPHC</name>